<feature type="compositionally biased region" description="Polar residues" evidence="1">
    <location>
        <begin position="79"/>
        <end position="95"/>
    </location>
</feature>
<dbReference type="Proteomes" id="UP000011625">
    <property type="component" value="Unassembled WGS sequence"/>
</dbReference>
<organism evidence="2 3">
    <name type="scientific">Halococcus salifodinae DSM 8989</name>
    <dbReference type="NCBI Taxonomy" id="1227456"/>
    <lineage>
        <taxon>Archaea</taxon>
        <taxon>Methanobacteriati</taxon>
        <taxon>Methanobacteriota</taxon>
        <taxon>Stenosarchaea group</taxon>
        <taxon>Halobacteria</taxon>
        <taxon>Halobacteriales</taxon>
        <taxon>Halococcaceae</taxon>
        <taxon>Halococcus</taxon>
    </lineage>
</organism>
<feature type="region of interest" description="Disordered" evidence="1">
    <location>
        <begin position="71"/>
        <end position="95"/>
    </location>
</feature>
<dbReference type="OrthoDB" id="373504at2157"/>
<dbReference type="PATRIC" id="fig|1227456.3.peg.1126"/>
<keyword evidence="3" id="KW-1185">Reference proteome</keyword>
<name>M0NBP8_9EURY</name>
<dbReference type="STRING" id="1227456.C450_05560"/>
<reference evidence="2 3" key="1">
    <citation type="journal article" date="2014" name="PLoS Genet.">
        <title>Phylogenetically driven sequencing of extremely halophilic archaea reveals strategies for static and dynamic osmo-response.</title>
        <authorList>
            <person name="Becker E.A."/>
            <person name="Seitzer P.M."/>
            <person name="Tritt A."/>
            <person name="Larsen D."/>
            <person name="Krusor M."/>
            <person name="Yao A.I."/>
            <person name="Wu D."/>
            <person name="Madern D."/>
            <person name="Eisen J.A."/>
            <person name="Darling A.E."/>
            <person name="Facciotti M.T."/>
        </authorList>
    </citation>
    <scope>NUCLEOTIDE SEQUENCE [LARGE SCALE GENOMIC DNA]</scope>
    <source>
        <strain evidence="2 3">DSM 8989</strain>
    </source>
</reference>
<comment type="caution">
    <text evidence="2">The sequence shown here is derived from an EMBL/GenBank/DDBJ whole genome shotgun (WGS) entry which is preliminary data.</text>
</comment>
<sequence>MQVNCLRHPFRTLKQVHATLVHRTITANLEQAREHAANGNFEGFERHCGHAERLAERHAPSRVDDVGRIAAAGPDQFGDATNASQPETTRRTANV</sequence>
<dbReference type="AlphaFoldDB" id="M0NBP8"/>
<gene>
    <name evidence="2" type="ORF">C450_05560</name>
</gene>
<evidence type="ECO:0000256" key="1">
    <source>
        <dbReference type="SAM" id="MobiDB-lite"/>
    </source>
</evidence>
<accession>M0NBP8</accession>
<dbReference type="EMBL" id="AOME01000027">
    <property type="protein sequence ID" value="EMA54499.1"/>
    <property type="molecule type" value="Genomic_DNA"/>
</dbReference>
<evidence type="ECO:0000313" key="2">
    <source>
        <dbReference type="EMBL" id="EMA54499.1"/>
    </source>
</evidence>
<proteinExistence type="predicted"/>
<protein>
    <submittedName>
        <fullName evidence="2">Uncharacterized protein</fullName>
    </submittedName>
</protein>
<dbReference type="RefSeq" id="WP_005041076.1">
    <property type="nucleotide sequence ID" value="NZ_AOME01000027.1"/>
</dbReference>
<evidence type="ECO:0000313" key="3">
    <source>
        <dbReference type="Proteomes" id="UP000011625"/>
    </source>
</evidence>